<dbReference type="GeneID" id="113520609"/>
<proteinExistence type="inferred from homology"/>
<evidence type="ECO:0000313" key="10">
    <source>
        <dbReference type="RefSeq" id="XP_026761794.2"/>
    </source>
</evidence>
<keyword evidence="3" id="KW-0049">Antioxidant</keyword>
<evidence type="ECO:0000256" key="4">
    <source>
        <dbReference type="ARBA" id="ARBA00023002"/>
    </source>
</evidence>
<organism evidence="9 10">
    <name type="scientific">Galleria mellonella</name>
    <name type="common">Greater wax moth</name>
    <dbReference type="NCBI Taxonomy" id="7137"/>
    <lineage>
        <taxon>Eukaryota</taxon>
        <taxon>Metazoa</taxon>
        <taxon>Ecdysozoa</taxon>
        <taxon>Arthropoda</taxon>
        <taxon>Hexapoda</taxon>
        <taxon>Insecta</taxon>
        <taxon>Pterygota</taxon>
        <taxon>Neoptera</taxon>
        <taxon>Endopterygota</taxon>
        <taxon>Lepidoptera</taxon>
        <taxon>Glossata</taxon>
        <taxon>Ditrysia</taxon>
        <taxon>Pyraloidea</taxon>
        <taxon>Pyralidae</taxon>
        <taxon>Galleriinae</taxon>
        <taxon>Galleria</taxon>
    </lineage>
</organism>
<comment type="function">
    <text evidence="6">Destroys radicals which are normally produced within the cells and which are toxic to biological systems.</text>
</comment>
<keyword evidence="7" id="KW-0732">Signal</keyword>
<dbReference type="Gene3D" id="2.60.40.200">
    <property type="entry name" value="Superoxide dismutase, copper/zinc binding domain"/>
    <property type="match status" value="1"/>
</dbReference>
<reference evidence="10" key="1">
    <citation type="submission" date="2025-08" db="UniProtKB">
        <authorList>
            <consortium name="RefSeq"/>
        </authorList>
    </citation>
    <scope>IDENTIFICATION</scope>
    <source>
        <tissue evidence="10">Whole larvae</tissue>
    </source>
</reference>
<dbReference type="AlphaFoldDB" id="A0A6J1X6D0"/>
<dbReference type="SUPFAM" id="SSF49329">
    <property type="entry name" value="Cu,Zn superoxide dismutase-like"/>
    <property type="match status" value="1"/>
</dbReference>
<dbReference type="PRINTS" id="PR00068">
    <property type="entry name" value="CUZNDISMTASE"/>
</dbReference>
<evidence type="ECO:0000256" key="1">
    <source>
        <dbReference type="ARBA" id="ARBA00022723"/>
    </source>
</evidence>
<dbReference type="InterPro" id="IPR018152">
    <property type="entry name" value="SOD_Cu/Zn_BS"/>
</dbReference>
<evidence type="ECO:0000256" key="6">
    <source>
        <dbReference type="RuleBase" id="RU000393"/>
    </source>
</evidence>
<dbReference type="InterPro" id="IPR001424">
    <property type="entry name" value="SOD_Cu_Zn_dom"/>
</dbReference>
<dbReference type="Proteomes" id="UP001652740">
    <property type="component" value="Unplaced"/>
</dbReference>
<keyword evidence="1 6" id="KW-0479">Metal-binding</keyword>
<evidence type="ECO:0000256" key="3">
    <source>
        <dbReference type="ARBA" id="ARBA00022862"/>
    </source>
</evidence>
<dbReference type="GO" id="GO:0005507">
    <property type="term" value="F:copper ion binding"/>
    <property type="evidence" value="ECO:0007669"/>
    <property type="project" value="InterPro"/>
</dbReference>
<keyword evidence="9" id="KW-1185">Reference proteome</keyword>
<dbReference type="InterPro" id="IPR024134">
    <property type="entry name" value="SOD_Cu/Zn_/chaperone"/>
</dbReference>
<keyword evidence="6" id="KW-0186">Copper</keyword>
<feature type="domain" description="Superoxide dismutase copper/zinc binding" evidence="8">
    <location>
        <begin position="32"/>
        <end position="166"/>
    </location>
</feature>
<dbReference type="GO" id="GO:0004784">
    <property type="term" value="F:superoxide dismutase activity"/>
    <property type="evidence" value="ECO:0007669"/>
    <property type="project" value="UniProtKB-EC"/>
</dbReference>
<dbReference type="PROSITE" id="PS00332">
    <property type="entry name" value="SOD_CU_ZN_2"/>
    <property type="match status" value="1"/>
</dbReference>
<evidence type="ECO:0000256" key="2">
    <source>
        <dbReference type="ARBA" id="ARBA00022833"/>
    </source>
</evidence>
<dbReference type="RefSeq" id="XP_026761794.2">
    <property type="nucleotide sequence ID" value="XM_026905993.3"/>
</dbReference>
<comment type="similarity">
    <text evidence="6">Belongs to the Cu-Zn superoxide dismutase family.</text>
</comment>
<dbReference type="PANTHER" id="PTHR10003">
    <property type="entry name" value="SUPEROXIDE DISMUTASE CU-ZN -RELATED"/>
    <property type="match status" value="1"/>
</dbReference>
<dbReference type="CDD" id="cd00305">
    <property type="entry name" value="Cu-Zn_Superoxide_Dismutase"/>
    <property type="match status" value="1"/>
</dbReference>
<keyword evidence="4 6" id="KW-0560">Oxidoreductase</keyword>
<name>A0A6J1X6D0_GALME</name>
<dbReference type="InterPro" id="IPR036423">
    <property type="entry name" value="SOD-like_Cu/Zn_dom_sf"/>
</dbReference>
<comment type="cofactor">
    <cofactor evidence="6">
        <name>Cu cation</name>
        <dbReference type="ChEBI" id="CHEBI:23378"/>
    </cofactor>
    <text evidence="6">Binds 1 copper ion per subunit.</text>
</comment>
<dbReference type="EC" id="1.15.1.1" evidence="6"/>
<gene>
    <name evidence="10" type="primary">LOC113520609</name>
</gene>
<dbReference type="Pfam" id="PF00080">
    <property type="entry name" value="Sod_Cu"/>
    <property type="match status" value="1"/>
</dbReference>
<keyword evidence="2 6" id="KW-0862">Zinc</keyword>
<dbReference type="KEGG" id="gmw:113520609"/>
<evidence type="ECO:0000256" key="7">
    <source>
        <dbReference type="SAM" id="SignalP"/>
    </source>
</evidence>
<sequence>MIFCLLICFSVMVGPIICLPRSAVVHLISEEVTGSITFTEVDDGVHVKGTIRGLEAGNYGFHIHELGDTITCDAAGAHLNPDATNHGGRDHTIRHVGDLGNIQFVGTGIGVAEVDFVDKVIALRGRNNILGRTLVLHGQEDDLGLGGHETSLTTGNAGSRVVCAVIGVNSPVEAWVDE</sequence>
<feature type="signal peptide" evidence="7">
    <location>
        <begin position="1"/>
        <end position="18"/>
    </location>
</feature>
<evidence type="ECO:0000259" key="8">
    <source>
        <dbReference type="Pfam" id="PF00080"/>
    </source>
</evidence>
<protein>
    <recommendedName>
        <fullName evidence="6">Superoxide dismutase [Cu-Zn]</fullName>
        <ecNumber evidence="6">1.15.1.1</ecNumber>
    </recommendedName>
</protein>
<comment type="cofactor">
    <cofactor evidence="6">
        <name>Zn(2+)</name>
        <dbReference type="ChEBI" id="CHEBI:29105"/>
    </cofactor>
    <text evidence="6">Binds 1 zinc ion per subunit.</text>
</comment>
<evidence type="ECO:0000313" key="9">
    <source>
        <dbReference type="Proteomes" id="UP001652740"/>
    </source>
</evidence>
<comment type="catalytic activity">
    <reaction evidence="5 6">
        <text>2 superoxide + 2 H(+) = H2O2 + O2</text>
        <dbReference type="Rhea" id="RHEA:20696"/>
        <dbReference type="ChEBI" id="CHEBI:15378"/>
        <dbReference type="ChEBI" id="CHEBI:15379"/>
        <dbReference type="ChEBI" id="CHEBI:16240"/>
        <dbReference type="ChEBI" id="CHEBI:18421"/>
        <dbReference type="EC" id="1.15.1.1"/>
    </reaction>
</comment>
<evidence type="ECO:0000256" key="5">
    <source>
        <dbReference type="ARBA" id="ARBA00049204"/>
    </source>
</evidence>
<feature type="chain" id="PRO_5046765885" description="Superoxide dismutase [Cu-Zn]" evidence="7">
    <location>
        <begin position="19"/>
        <end position="178"/>
    </location>
</feature>
<accession>A0A6J1X6D0</accession>
<dbReference type="InParanoid" id="A0A6J1X6D0"/>